<sequence length="183" mass="21285">MLAYEGTEKSEILNKYFCSISNIDDANKDLPEFDDRCHDFLSQIIVSEQDVLDIVSTLDPNKAVEPDIVSNRMVLAVRHEISKPLCLLFDKSLHDGVFPDQRKIAYVIPLFKIEEKHRHLLKLCPHEKNLRIGNSTNYSVCLRLIYTVKRCTRLKSIDSLQKVSFCFHVFILKLYVSMKYLMC</sequence>
<gene>
    <name evidence="1" type="ORF">MGAL_10B022260</name>
</gene>
<keyword evidence="2" id="KW-1185">Reference proteome</keyword>
<dbReference type="AlphaFoldDB" id="A0A8B6HSI7"/>
<protein>
    <submittedName>
        <fullName evidence="1">Uncharacterized protein</fullName>
    </submittedName>
</protein>
<dbReference type="OrthoDB" id="6142807at2759"/>
<accession>A0A8B6HSI7</accession>
<evidence type="ECO:0000313" key="2">
    <source>
        <dbReference type="Proteomes" id="UP000596742"/>
    </source>
</evidence>
<proteinExistence type="predicted"/>
<dbReference type="EMBL" id="UYJE01010494">
    <property type="protein sequence ID" value="VDI83637.1"/>
    <property type="molecule type" value="Genomic_DNA"/>
</dbReference>
<name>A0A8B6HSI7_MYTGA</name>
<evidence type="ECO:0000313" key="1">
    <source>
        <dbReference type="EMBL" id="VDI83637.1"/>
    </source>
</evidence>
<comment type="caution">
    <text evidence="1">The sequence shown here is derived from an EMBL/GenBank/DDBJ whole genome shotgun (WGS) entry which is preliminary data.</text>
</comment>
<reference evidence="1" key="1">
    <citation type="submission" date="2018-11" db="EMBL/GenBank/DDBJ databases">
        <authorList>
            <person name="Alioto T."/>
            <person name="Alioto T."/>
        </authorList>
    </citation>
    <scope>NUCLEOTIDE SEQUENCE</scope>
</reference>
<organism evidence="1 2">
    <name type="scientific">Mytilus galloprovincialis</name>
    <name type="common">Mediterranean mussel</name>
    <dbReference type="NCBI Taxonomy" id="29158"/>
    <lineage>
        <taxon>Eukaryota</taxon>
        <taxon>Metazoa</taxon>
        <taxon>Spiralia</taxon>
        <taxon>Lophotrochozoa</taxon>
        <taxon>Mollusca</taxon>
        <taxon>Bivalvia</taxon>
        <taxon>Autobranchia</taxon>
        <taxon>Pteriomorphia</taxon>
        <taxon>Mytilida</taxon>
        <taxon>Mytiloidea</taxon>
        <taxon>Mytilidae</taxon>
        <taxon>Mytilinae</taxon>
        <taxon>Mytilus</taxon>
    </lineage>
</organism>
<dbReference type="Proteomes" id="UP000596742">
    <property type="component" value="Unassembled WGS sequence"/>
</dbReference>